<gene>
    <name evidence="1" type="ORF">POVCU2_0082720</name>
</gene>
<sequence length="251" mass="30688">MELLNQCKNDEWELNKSNFLEICLEKFIEHNKIYDNLEKSELVSQNTLVKNQKAEVKFLWDKWAGIYAHIWENFKRGNIFKRLQYEWKEHEKAYFDKIQEENSSLNGNEKISYIQIKKDIWRRWITKQTKLIEQYKEEQWFKSLLEDLDNTSYELKKKDMKDDIFPLNTEDLDHKKNNEKLYKRDQHIFIMKVFIQILMMVIEECIKEESSGKAEKVLDKLIDKLNKEKSLKIKSKSIQQQNMNHMEYNEM</sequence>
<name>A0A1A8WP62_PLAOA</name>
<evidence type="ECO:0000313" key="1">
    <source>
        <dbReference type="EMBL" id="SBS93645.1"/>
    </source>
</evidence>
<accession>A0A1A8WP62</accession>
<organism evidence="1 2">
    <name type="scientific">Plasmodium ovale curtisi</name>
    <dbReference type="NCBI Taxonomy" id="864141"/>
    <lineage>
        <taxon>Eukaryota</taxon>
        <taxon>Sar</taxon>
        <taxon>Alveolata</taxon>
        <taxon>Apicomplexa</taxon>
        <taxon>Aconoidasida</taxon>
        <taxon>Haemosporida</taxon>
        <taxon>Plasmodiidae</taxon>
        <taxon>Plasmodium</taxon>
        <taxon>Plasmodium (Plasmodium)</taxon>
    </lineage>
</organism>
<dbReference type="EMBL" id="FLQU01001588">
    <property type="protein sequence ID" value="SBS93645.1"/>
    <property type="molecule type" value="Genomic_DNA"/>
</dbReference>
<evidence type="ECO:0000313" key="2">
    <source>
        <dbReference type="Proteomes" id="UP000078560"/>
    </source>
</evidence>
<dbReference type="Proteomes" id="UP000078560">
    <property type="component" value="Unassembled WGS sequence"/>
</dbReference>
<proteinExistence type="predicted"/>
<dbReference type="AlphaFoldDB" id="A0A1A8WP62"/>
<reference evidence="2" key="1">
    <citation type="submission" date="2016-05" db="EMBL/GenBank/DDBJ databases">
        <authorList>
            <person name="Naeem Raeece"/>
        </authorList>
    </citation>
    <scope>NUCLEOTIDE SEQUENCE [LARGE SCALE GENOMIC DNA]</scope>
</reference>
<protein>
    <submittedName>
        <fullName evidence="1">STP1 protein</fullName>
    </submittedName>
</protein>